<evidence type="ECO:0000256" key="12">
    <source>
        <dbReference type="ARBA" id="ARBA00035025"/>
    </source>
</evidence>
<organism evidence="14 15">
    <name type="scientific">Podarcis muralis</name>
    <name type="common">Wall lizard</name>
    <name type="synonym">Lacerta muralis</name>
    <dbReference type="NCBI Taxonomy" id="64176"/>
    <lineage>
        <taxon>Eukaryota</taxon>
        <taxon>Metazoa</taxon>
        <taxon>Chordata</taxon>
        <taxon>Craniata</taxon>
        <taxon>Vertebrata</taxon>
        <taxon>Euteleostomi</taxon>
        <taxon>Lepidosauria</taxon>
        <taxon>Squamata</taxon>
        <taxon>Bifurcata</taxon>
        <taxon>Unidentata</taxon>
        <taxon>Episquamata</taxon>
        <taxon>Laterata</taxon>
        <taxon>Lacertibaenia</taxon>
        <taxon>Lacertidae</taxon>
        <taxon>Podarcis</taxon>
    </lineage>
</organism>
<dbReference type="Ensembl" id="ENSPMRT00000017171.1">
    <property type="protein sequence ID" value="ENSPMRP00000016086.1"/>
    <property type="gene ID" value="ENSPMRG00000010744.1"/>
</dbReference>
<comment type="cofactor">
    <cofactor evidence="1">
        <name>Mg(2+)</name>
        <dbReference type="ChEBI" id="CHEBI:18420"/>
    </cofactor>
</comment>
<dbReference type="EC" id="2.1.1.386" evidence="12"/>
<evidence type="ECO:0000313" key="14">
    <source>
        <dbReference type="Ensembl" id="ENSPMRP00000016086.1"/>
    </source>
</evidence>
<keyword evidence="15" id="KW-1185">Reference proteome</keyword>
<dbReference type="AlphaFoldDB" id="A0A670IWC0"/>
<evidence type="ECO:0000256" key="7">
    <source>
        <dbReference type="ARBA" id="ARBA00022723"/>
    </source>
</evidence>
<evidence type="ECO:0000256" key="13">
    <source>
        <dbReference type="ARBA" id="ARBA00048418"/>
    </source>
</evidence>
<evidence type="ECO:0000313" key="15">
    <source>
        <dbReference type="Proteomes" id="UP000472272"/>
    </source>
</evidence>
<evidence type="ECO:0000256" key="6">
    <source>
        <dbReference type="ARBA" id="ARBA00022691"/>
    </source>
</evidence>
<reference evidence="14" key="3">
    <citation type="submission" date="2025-09" db="UniProtKB">
        <authorList>
            <consortium name="Ensembl"/>
        </authorList>
    </citation>
    <scope>IDENTIFICATION</scope>
</reference>
<evidence type="ECO:0000256" key="1">
    <source>
        <dbReference type="ARBA" id="ARBA00001946"/>
    </source>
</evidence>
<proteinExistence type="inferred from homology"/>
<evidence type="ECO:0000256" key="4">
    <source>
        <dbReference type="ARBA" id="ARBA00022603"/>
    </source>
</evidence>
<dbReference type="SUPFAM" id="SSF53335">
    <property type="entry name" value="S-adenosyl-L-methionine-dependent methyltransferases"/>
    <property type="match status" value="1"/>
</dbReference>
<dbReference type="GO" id="GO:0003723">
    <property type="term" value="F:RNA binding"/>
    <property type="evidence" value="ECO:0007669"/>
    <property type="project" value="UniProtKB-KW"/>
</dbReference>
<protein>
    <recommendedName>
        <fullName evidence="3">Small RNA 2'-O-methyltransferase</fullName>
        <ecNumber evidence="12">2.1.1.386</ecNumber>
    </recommendedName>
    <alternativeName>
        <fullName evidence="11">HEN1 methyltransferase homolog 1</fullName>
    </alternativeName>
</protein>
<dbReference type="OMA" id="HQFVVDF"/>
<keyword evidence="8" id="KW-0460">Magnesium</keyword>
<gene>
    <name evidence="14" type="primary">HENMT1</name>
</gene>
<keyword evidence="6" id="KW-0949">S-adenosyl-L-methionine</keyword>
<dbReference type="GO" id="GO:0034587">
    <property type="term" value="P:piRNA processing"/>
    <property type="evidence" value="ECO:0007669"/>
    <property type="project" value="Ensembl"/>
</dbReference>
<dbReference type="GO" id="GO:0046872">
    <property type="term" value="F:metal ion binding"/>
    <property type="evidence" value="ECO:0007669"/>
    <property type="project" value="UniProtKB-KW"/>
</dbReference>
<name>A0A670IWC0_PODMU</name>
<keyword evidence="5" id="KW-0808">Transferase</keyword>
<dbReference type="GO" id="GO:0090486">
    <property type="term" value="F:small RNA 2'-O-methyltransferase activity"/>
    <property type="evidence" value="ECO:0007669"/>
    <property type="project" value="UniProtKB-EC"/>
</dbReference>
<comment type="similarity">
    <text evidence="2">Belongs to the methyltransferase superfamily. HEN1 family.</text>
</comment>
<evidence type="ECO:0000256" key="8">
    <source>
        <dbReference type="ARBA" id="ARBA00022842"/>
    </source>
</evidence>
<evidence type="ECO:0000256" key="9">
    <source>
        <dbReference type="ARBA" id="ARBA00022884"/>
    </source>
</evidence>
<dbReference type="PANTHER" id="PTHR21404">
    <property type="entry name" value="HEN1"/>
    <property type="match status" value="1"/>
</dbReference>
<keyword evidence="9" id="KW-0694">RNA-binding</keyword>
<dbReference type="GeneTree" id="ENSGT00390000004798"/>
<evidence type="ECO:0000256" key="10">
    <source>
        <dbReference type="ARBA" id="ARBA00023158"/>
    </source>
</evidence>
<dbReference type="GO" id="GO:0001510">
    <property type="term" value="P:RNA methylation"/>
    <property type="evidence" value="ECO:0007669"/>
    <property type="project" value="Ensembl"/>
</dbReference>
<dbReference type="GO" id="GO:0005634">
    <property type="term" value="C:nucleus"/>
    <property type="evidence" value="ECO:0007669"/>
    <property type="project" value="TreeGrafter"/>
</dbReference>
<dbReference type="Gene3D" id="3.40.50.150">
    <property type="entry name" value="Vaccinia Virus protein VP39"/>
    <property type="match status" value="1"/>
</dbReference>
<evidence type="ECO:0000256" key="3">
    <source>
        <dbReference type="ARBA" id="ARBA00021330"/>
    </source>
</evidence>
<evidence type="ECO:0000256" key="11">
    <source>
        <dbReference type="ARBA" id="ARBA00029981"/>
    </source>
</evidence>
<keyword evidence="7" id="KW-0479">Metal-binding</keyword>
<evidence type="ECO:0000256" key="2">
    <source>
        <dbReference type="ARBA" id="ARBA00009026"/>
    </source>
</evidence>
<evidence type="ECO:0000256" key="5">
    <source>
        <dbReference type="ARBA" id="ARBA00022679"/>
    </source>
</evidence>
<dbReference type="FunFam" id="3.40.50.150:FF:000124">
    <property type="entry name" value="HEN methyltransferase 1"/>
    <property type="match status" value="1"/>
</dbReference>
<dbReference type="GO" id="GO:0005737">
    <property type="term" value="C:cytoplasm"/>
    <property type="evidence" value="ECO:0007669"/>
    <property type="project" value="TreeGrafter"/>
</dbReference>
<dbReference type="Proteomes" id="UP000472272">
    <property type="component" value="Chromosome 6"/>
</dbReference>
<sequence>MVVTSAFSQLECSGDELTRTIKFMPPLYKQRYLFVKQLVSKHKPKKVADLGCAECRLLWMLKFCSCIEVLVGLDISEDVMKENMHTLSPLPGDYLQPSERRLTVILYQGSVAHKDPCMLGFDMITCVEVIEHLEAEELDKFPEVVFGFMSPAMVVITTPNSEFNCLLPTVTLFRHPDHKFEWNRAQFKNWAQDVAARYDYTVEFTGLGAPPPEKDVGTCTQIGVFVRKYQNDGPTHFEKSFRPYAVIPTFLPFLTYNSHYLTLCSLFKAEYPSLKDEKYLQTAVVNEVIWTAQIIARRLWDHVKSEYKKPCYDSETEPKFQTSHHSLKYFKHLPLTEANNKSLQPFINGNSVYIPLANIFSFPKVNKLCGTVETLSNLITGKVALSHDGSAVLIDMFLPNYFD</sequence>
<keyword evidence="4" id="KW-0489">Methyltransferase</keyword>
<reference evidence="14" key="2">
    <citation type="submission" date="2025-08" db="UniProtKB">
        <authorList>
            <consortium name="Ensembl"/>
        </authorList>
    </citation>
    <scope>IDENTIFICATION</scope>
</reference>
<reference evidence="14 15" key="1">
    <citation type="journal article" date="2019" name="Proc. Natl. Acad. Sci. U.S.A.">
        <title>Regulatory changes in pterin and carotenoid genes underlie balanced color polymorphisms in the wall lizard.</title>
        <authorList>
            <person name="Andrade P."/>
            <person name="Pinho C."/>
            <person name="Perez I de Lanuza G."/>
            <person name="Afonso S."/>
            <person name="Brejcha J."/>
            <person name="Rubin C.J."/>
            <person name="Wallerman O."/>
            <person name="Pereira P."/>
            <person name="Sabatino S.J."/>
            <person name="Bellati A."/>
            <person name="Pellitteri-Rosa D."/>
            <person name="Bosakova Z."/>
            <person name="Bunikis I."/>
            <person name="Carretero M.A."/>
            <person name="Feiner N."/>
            <person name="Marsik P."/>
            <person name="Pauperio F."/>
            <person name="Salvi D."/>
            <person name="Soler L."/>
            <person name="While G.M."/>
            <person name="Uller T."/>
            <person name="Font E."/>
            <person name="Andersson L."/>
            <person name="Carneiro M."/>
        </authorList>
    </citation>
    <scope>NUCLEOTIDE SEQUENCE</scope>
</reference>
<dbReference type="InterPro" id="IPR029063">
    <property type="entry name" value="SAM-dependent_MTases_sf"/>
</dbReference>
<keyword evidence="10" id="KW-0943">RNA-mediated gene silencing</keyword>
<dbReference type="InterPro" id="IPR026610">
    <property type="entry name" value="Hen1"/>
</dbReference>
<comment type="catalytic activity">
    <reaction evidence="13">
        <text>small RNA 3'-end nucleotide + S-adenosyl-L-methionine = small RNA 3'-end 2'-O-methylnucleotide + S-adenosyl-L-homocysteine + H(+)</text>
        <dbReference type="Rhea" id="RHEA:37887"/>
        <dbReference type="Rhea" id="RHEA-COMP:10415"/>
        <dbReference type="Rhea" id="RHEA-COMP:10416"/>
        <dbReference type="ChEBI" id="CHEBI:15378"/>
        <dbReference type="ChEBI" id="CHEBI:57856"/>
        <dbReference type="ChEBI" id="CHEBI:59789"/>
        <dbReference type="ChEBI" id="CHEBI:74896"/>
        <dbReference type="ChEBI" id="CHEBI:74898"/>
        <dbReference type="EC" id="2.1.1.386"/>
    </reaction>
</comment>
<accession>A0A670IWC0</accession>
<dbReference type="PANTHER" id="PTHR21404:SF3">
    <property type="entry name" value="SMALL RNA 2'-O-METHYLTRANSFERASE"/>
    <property type="match status" value="1"/>
</dbReference>
<dbReference type="GO" id="GO:0030422">
    <property type="term" value="P:siRNA processing"/>
    <property type="evidence" value="ECO:0007669"/>
    <property type="project" value="TreeGrafter"/>
</dbReference>